<comment type="caution">
    <text evidence="2">The sequence shown here is derived from an EMBL/GenBank/DDBJ whole genome shotgun (WGS) entry which is preliminary data.</text>
</comment>
<dbReference type="EMBL" id="JAINUF010000012">
    <property type="protein sequence ID" value="KAJ8346004.1"/>
    <property type="molecule type" value="Genomic_DNA"/>
</dbReference>
<evidence type="ECO:0000256" key="1">
    <source>
        <dbReference type="SAM" id="MobiDB-lite"/>
    </source>
</evidence>
<organism evidence="2 3">
    <name type="scientific">Synaphobranchus kaupii</name>
    <name type="common">Kaup's arrowtooth eel</name>
    <dbReference type="NCBI Taxonomy" id="118154"/>
    <lineage>
        <taxon>Eukaryota</taxon>
        <taxon>Metazoa</taxon>
        <taxon>Chordata</taxon>
        <taxon>Craniata</taxon>
        <taxon>Vertebrata</taxon>
        <taxon>Euteleostomi</taxon>
        <taxon>Actinopterygii</taxon>
        <taxon>Neopterygii</taxon>
        <taxon>Teleostei</taxon>
        <taxon>Anguilliformes</taxon>
        <taxon>Synaphobranchidae</taxon>
        <taxon>Synaphobranchus</taxon>
    </lineage>
</organism>
<gene>
    <name evidence="2" type="ORF">SKAU_G00301970</name>
</gene>
<evidence type="ECO:0000313" key="3">
    <source>
        <dbReference type="Proteomes" id="UP001152622"/>
    </source>
</evidence>
<feature type="region of interest" description="Disordered" evidence="1">
    <location>
        <begin position="1"/>
        <end position="33"/>
    </location>
</feature>
<protein>
    <submittedName>
        <fullName evidence="2">Uncharacterized protein</fullName>
    </submittedName>
</protein>
<dbReference type="Proteomes" id="UP001152622">
    <property type="component" value="Chromosome 12"/>
</dbReference>
<proteinExistence type="predicted"/>
<keyword evidence="3" id="KW-1185">Reference proteome</keyword>
<name>A0A9Q1IN44_SYNKA</name>
<evidence type="ECO:0000313" key="2">
    <source>
        <dbReference type="EMBL" id="KAJ8346004.1"/>
    </source>
</evidence>
<sequence>MLVPQGPGAWRKLQISHRRQREKDRRPATRPFGVRLKSRVPFKTAPTAGPSGVDRVALQEQGRRGLGERTGSRVRGVRVYAQTKAHHLTIIIFKHQPGQNKGYHSNTRIQPYLKLQWTLFDVNSYSRKMCGHSGQLVTSVHSL</sequence>
<accession>A0A9Q1IN44</accession>
<dbReference type="AlphaFoldDB" id="A0A9Q1IN44"/>
<reference evidence="2" key="1">
    <citation type="journal article" date="2023" name="Science">
        <title>Genome structures resolve the early diversification of teleost fishes.</title>
        <authorList>
            <person name="Parey E."/>
            <person name="Louis A."/>
            <person name="Montfort J."/>
            <person name="Bouchez O."/>
            <person name="Roques C."/>
            <person name="Iampietro C."/>
            <person name="Lluch J."/>
            <person name="Castinel A."/>
            <person name="Donnadieu C."/>
            <person name="Desvignes T."/>
            <person name="Floi Bucao C."/>
            <person name="Jouanno E."/>
            <person name="Wen M."/>
            <person name="Mejri S."/>
            <person name="Dirks R."/>
            <person name="Jansen H."/>
            <person name="Henkel C."/>
            <person name="Chen W.J."/>
            <person name="Zahm M."/>
            <person name="Cabau C."/>
            <person name="Klopp C."/>
            <person name="Thompson A.W."/>
            <person name="Robinson-Rechavi M."/>
            <person name="Braasch I."/>
            <person name="Lecointre G."/>
            <person name="Bobe J."/>
            <person name="Postlethwait J.H."/>
            <person name="Berthelot C."/>
            <person name="Roest Crollius H."/>
            <person name="Guiguen Y."/>
        </authorList>
    </citation>
    <scope>NUCLEOTIDE SEQUENCE</scope>
    <source>
        <strain evidence="2">WJC10195</strain>
    </source>
</reference>